<dbReference type="Proteomes" id="UP001596456">
    <property type="component" value="Unassembled WGS sequence"/>
</dbReference>
<evidence type="ECO:0000313" key="2">
    <source>
        <dbReference type="EMBL" id="MFC7333762.1"/>
    </source>
</evidence>
<gene>
    <name evidence="2" type="ORF">ACFQPS_11350</name>
</gene>
<keyword evidence="1" id="KW-0472">Membrane</keyword>
<feature type="transmembrane region" description="Helical" evidence="1">
    <location>
        <begin position="70"/>
        <end position="92"/>
    </location>
</feature>
<reference evidence="3" key="1">
    <citation type="journal article" date="2019" name="Int. J. Syst. Evol. Microbiol.">
        <title>The Global Catalogue of Microorganisms (GCM) 10K type strain sequencing project: providing services to taxonomists for standard genome sequencing and annotation.</title>
        <authorList>
            <consortium name="The Broad Institute Genomics Platform"/>
            <consortium name="The Broad Institute Genome Sequencing Center for Infectious Disease"/>
            <person name="Wu L."/>
            <person name="Ma J."/>
        </authorList>
    </citation>
    <scope>NUCLEOTIDE SEQUENCE [LARGE SCALE GENOMIC DNA]</scope>
    <source>
        <strain evidence="3">CGMCC 1.16275</strain>
    </source>
</reference>
<name>A0ABW2KV42_9PROT</name>
<keyword evidence="3" id="KW-1185">Reference proteome</keyword>
<keyword evidence="1" id="KW-0812">Transmembrane</keyword>
<feature type="transmembrane region" description="Helical" evidence="1">
    <location>
        <begin position="104"/>
        <end position="125"/>
    </location>
</feature>
<dbReference type="EMBL" id="JBHTCM010000010">
    <property type="protein sequence ID" value="MFC7333762.1"/>
    <property type="molecule type" value="Genomic_DNA"/>
</dbReference>
<proteinExistence type="predicted"/>
<feature type="transmembrane region" description="Helical" evidence="1">
    <location>
        <begin position="41"/>
        <end position="58"/>
    </location>
</feature>
<protein>
    <recommendedName>
        <fullName evidence="4">Yip1 domain-containing protein</fullName>
    </recommendedName>
</protein>
<evidence type="ECO:0000313" key="3">
    <source>
        <dbReference type="Proteomes" id="UP001596456"/>
    </source>
</evidence>
<keyword evidence="1" id="KW-1133">Transmembrane helix</keyword>
<evidence type="ECO:0008006" key="4">
    <source>
        <dbReference type="Google" id="ProtNLM"/>
    </source>
</evidence>
<organism evidence="2 3">
    <name type="scientific">Rhodocista pekingensis</name>
    <dbReference type="NCBI Taxonomy" id="201185"/>
    <lineage>
        <taxon>Bacteria</taxon>
        <taxon>Pseudomonadati</taxon>
        <taxon>Pseudomonadota</taxon>
        <taxon>Alphaproteobacteria</taxon>
        <taxon>Rhodospirillales</taxon>
        <taxon>Azospirillaceae</taxon>
        <taxon>Rhodocista</taxon>
    </lineage>
</organism>
<dbReference type="RefSeq" id="WP_377359045.1">
    <property type="nucleotide sequence ID" value="NZ_JBHTCM010000010.1"/>
</dbReference>
<feature type="transmembrane region" description="Helical" evidence="1">
    <location>
        <begin position="137"/>
        <end position="155"/>
    </location>
</feature>
<sequence length="193" mass="20728">MSFARDALYGLYGAWRLARFDATAAAWYDATPEAALASFRALWLVLPGFMLLLLFQLGGGFPPVMLAGRLVLESMGLVVGILAYLLVAFHVLELAGKQQEFGRYAAAYNWSYVVQVALLLGVHALDRSGLLGEQAAELLLFVATVWVLTYQWFIARATAGVGGLGALGLVAVDIFISIMVKNVTDAMVGLPVA</sequence>
<evidence type="ECO:0000256" key="1">
    <source>
        <dbReference type="SAM" id="Phobius"/>
    </source>
</evidence>
<accession>A0ABW2KV42</accession>
<comment type="caution">
    <text evidence="2">The sequence shown here is derived from an EMBL/GenBank/DDBJ whole genome shotgun (WGS) entry which is preliminary data.</text>
</comment>
<feature type="transmembrane region" description="Helical" evidence="1">
    <location>
        <begin position="161"/>
        <end position="180"/>
    </location>
</feature>